<keyword evidence="1" id="KW-0812">Transmembrane</keyword>
<protein>
    <submittedName>
        <fullName evidence="2">Uncharacterized protein</fullName>
    </submittedName>
</protein>
<dbReference type="CDD" id="cd06464">
    <property type="entry name" value="ACD_sHsps-like"/>
    <property type="match status" value="1"/>
</dbReference>
<dbReference type="KEGG" id="tag:Tagg_0986"/>
<feature type="transmembrane region" description="Helical" evidence="1">
    <location>
        <begin position="184"/>
        <end position="203"/>
    </location>
</feature>
<evidence type="ECO:0000313" key="2">
    <source>
        <dbReference type="EMBL" id="ADG91256.1"/>
    </source>
</evidence>
<keyword evidence="3" id="KW-1185">Reference proteome</keyword>
<dbReference type="STRING" id="633148.Tagg_0986"/>
<dbReference type="AlphaFoldDB" id="D5U2A6"/>
<reference evidence="3" key="2">
    <citation type="journal article" date="2010" name="Stand. Genomic Sci.">
        <title>Complete genome sequence of Thermosphaera aggregans type strain (M11TLT).</title>
        <authorList>
            <person name="Spring S."/>
            <person name="Rachel R."/>
            <person name="Lapidus A."/>
            <person name="Davenport K."/>
            <person name="Tice H."/>
            <person name="Copeland A."/>
            <person name="Cheng J.-F."/>
            <person name="Lucas S."/>
            <person name="Chen F."/>
            <person name="Nolan M."/>
            <person name="Bruce D."/>
            <person name="Goodwin L."/>
            <person name="Pitluck S."/>
            <person name="Ivanova N."/>
            <person name="Mavromatis K."/>
            <person name="Ovchinnikova G."/>
            <person name="Pati A."/>
            <person name="Chen A."/>
            <person name="Palaniappan K."/>
            <person name="Land M."/>
            <person name="Hauser L."/>
            <person name="Chang Y.-J."/>
            <person name="Jeffries C.C."/>
            <person name="Brettin T."/>
            <person name="Detter J.C."/>
            <person name="Tapia R."/>
            <person name="Han C."/>
            <person name="Heimerl T."/>
            <person name="Weikl F."/>
            <person name="Brambilla E."/>
            <person name="Goker M."/>
            <person name="Bristow J."/>
            <person name="Eisen J.A."/>
            <person name="Markowitz V."/>
            <person name="Hugenholtz P."/>
            <person name="Kyrpides N.C."/>
            <person name="Klenk H.-P."/>
        </authorList>
    </citation>
    <scope>NUCLEOTIDE SEQUENCE [LARGE SCALE GENOMIC DNA]</scope>
    <source>
        <strain evidence="3">DSM 11486 / M11TL</strain>
    </source>
</reference>
<dbReference type="EMBL" id="CP001939">
    <property type="protein sequence ID" value="ADG91256.1"/>
    <property type="molecule type" value="Genomic_DNA"/>
</dbReference>
<sequence>MSVETFFTILTLLVLAMVPIVSAQSVEPVYSPGDFFNYEYTTSFSQGNRFCTVKVFLTVRVTSVKYPLVEYSVGDYRKISLTGDCEVFGLTLELVENSFREDTGIDRLNVDPSPSYIGFFANPSYTGEFSHSYQLNTGVSNVSAKYVNGVLTRYVERTDAFLFNSVSILELLSTNVYYKVSPHLVSMSTAAGTIALILGSIVISRTVRSRALSELREHF</sequence>
<organism evidence="2 3">
    <name type="scientific">Thermosphaera aggregans (strain DSM 11486 / M11TL)</name>
    <dbReference type="NCBI Taxonomy" id="633148"/>
    <lineage>
        <taxon>Archaea</taxon>
        <taxon>Thermoproteota</taxon>
        <taxon>Thermoprotei</taxon>
        <taxon>Desulfurococcales</taxon>
        <taxon>Desulfurococcaceae</taxon>
        <taxon>Thermosphaera</taxon>
    </lineage>
</organism>
<proteinExistence type="predicted"/>
<evidence type="ECO:0000256" key="1">
    <source>
        <dbReference type="SAM" id="Phobius"/>
    </source>
</evidence>
<dbReference type="eggNOG" id="arCOG10362">
    <property type="taxonomic scope" value="Archaea"/>
</dbReference>
<name>D5U2A6_THEAM</name>
<evidence type="ECO:0000313" key="3">
    <source>
        <dbReference type="Proteomes" id="UP000002376"/>
    </source>
</evidence>
<reference evidence="2 3" key="1">
    <citation type="journal article" date="2010" name="Stand. Genomic Sci.">
        <title>Complete genome sequence of Thermosphaera aggregans type strain (M11TL).</title>
        <authorList>
            <person name="Spring S."/>
            <person name="Rachel R."/>
            <person name="Lapidus A."/>
            <person name="Davenport K."/>
            <person name="Tice H."/>
            <person name="Copeland A."/>
            <person name="Cheng J.F."/>
            <person name="Lucas S."/>
            <person name="Chen F."/>
            <person name="Nolan M."/>
            <person name="Bruce D."/>
            <person name="Goodwin L."/>
            <person name="Pitluck S."/>
            <person name="Ivanova N."/>
            <person name="Mavromatis K."/>
            <person name="Ovchinnikova G."/>
            <person name="Pati A."/>
            <person name="Chen A."/>
            <person name="Palaniappan K."/>
            <person name="Land M."/>
            <person name="Hauser L."/>
            <person name="Chang Y.J."/>
            <person name="Jeffries C.C."/>
            <person name="Brettin T."/>
            <person name="Detter J.C."/>
            <person name="Tapia R."/>
            <person name="Han C."/>
            <person name="Heimerl T."/>
            <person name="Weikl F."/>
            <person name="Brambilla E."/>
            <person name="Goker M."/>
            <person name="Bristow J."/>
            <person name="Eisen J.A."/>
            <person name="Markowitz V."/>
            <person name="Hugenholtz P."/>
            <person name="Kyrpides N.C."/>
            <person name="Klenk H.P."/>
        </authorList>
    </citation>
    <scope>NUCLEOTIDE SEQUENCE [LARGE SCALE GENOMIC DNA]</scope>
    <source>
        <strain evidence="3">DSM 11486 / M11TL</strain>
    </source>
</reference>
<dbReference type="HOGENOM" id="CLU_1259159_0_0_2"/>
<reference key="3">
    <citation type="submission" date="2010-02" db="EMBL/GenBank/DDBJ databases">
        <title>Complete genome sequence of Thermosphaera aggregans type strain (M11TL).</title>
        <authorList>
            <consortium name="US DOE Joint Genome Institute (JGI-PGF)"/>
            <person name="Spring S."/>
            <person name="Lapidus A."/>
            <person name="Munk C."/>
            <person name="Schroeder M."/>
            <person name="Glavina Del Rio T."/>
            <person name="Tice H."/>
            <person name="Copeland A."/>
            <person name="Cheng J.-F."/>
            <person name="Lucas S."/>
            <person name="Chen F."/>
            <person name="Nolan M."/>
            <person name="Bruce D."/>
            <person name="Goodwin L."/>
            <person name="Pitluck S."/>
            <person name="Ivanova N."/>
            <person name="Mavromatis K."/>
            <person name="Ovchinnikova G."/>
            <person name="Pati A."/>
            <person name="Chen A."/>
            <person name="Palaniappan K."/>
            <person name="Land M."/>
            <person name="Hauser L."/>
            <person name="Chang Y.-J."/>
            <person name="Jeffries C.C."/>
            <person name="Brettin T."/>
            <person name="Detter J.C."/>
            <person name="Tapia R."/>
            <person name="Han C."/>
            <person name="Chain P."/>
            <person name="Heimerl T."/>
            <person name="Weik F."/>
            <person name="Goker M."/>
            <person name="Rachel R."/>
            <person name="Bristow J."/>
            <person name="Eisen J.A."/>
            <person name="Markowitz V."/>
            <person name="Hugenholtz P."/>
            <person name="Kyrpides N.C."/>
            <person name="Klenk H.-P."/>
        </authorList>
    </citation>
    <scope>NUCLEOTIDE SEQUENCE</scope>
    <source>
        <strain>DSM 11486</strain>
    </source>
</reference>
<keyword evidence="1" id="KW-1133">Transmembrane helix</keyword>
<dbReference type="Proteomes" id="UP000002376">
    <property type="component" value="Chromosome"/>
</dbReference>
<keyword evidence="1" id="KW-0472">Membrane</keyword>
<accession>D5U2A6</accession>
<gene>
    <name evidence="2" type="ordered locus">Tagg_0986</name>
</gene>